<comment type="caution">
    <text evidence="1">The sequence shown here is derived from an EMBL/GenBank/DDBJ whole genome shotgun (WGS) entry which is preliminary data.</text>
</comment>
<dbReference type="EMBL" id="BGPR01049969">
    <property type="protein sequence ID" value="GBO26972.1"/>
    <property type="molecule type" value="Genomic_DNA"/>
</dbReference>
<dbReference type="AlphaFoldDB" id="A0A4Y2VQP7"/>
<evidence type="ECO:0000313" key="1">
    <source>
        <dbReference type="EMBL" id="GBO26972.1"/>
    </source>
</evidence>
<dbReference type="Proteomes" id="UP000499080">
    <property type="component" value="Unassembled WGS sequence"/>
</dbReference>
<protein>
    <submittedName>
        <fullName evidence="1">Uncharacterized protein</fullName>
    </submittedName>
</protein>
<keyword evidence="2" id="KW-1185">Reference proteome</keyword>
<name>A0A4Y2VQP7_ARAVE</name>
<sequence length="181" mass="19993">MSLTQQACSKFDAVMSPLFPKTARPAISDEVPEGTTQDERKWSLTGRSVSASASEPVDHEFYPWLCSYSVFAIICNEIAMQARPMVNSKLALTCCKLVSHLHSYRVKLAASLQICSAVLLQVCRKLKLLSGTFGISQTHLEYLFAEASRLESVPVVDSCILSSVCQPRYFILTLGVFHNSP</sequence>
<reference evidence="1 2" key="1">
    <citation type="journal article" date="2019" name="Sci. Rep.">
        <title>Orb-weaving spider Araneus ventricosus genome elucidates the spidroin gene catalogue.</title>
        <authorList>
            <person name="Kono N."/>
            <person name="Nakamura H."/>
            <person name="Ohtoshi R."/>
            <person name="Moran D.A.P."/>
            <person name="Shinohara A."/>
            <person name="Yoshida Y."/>
            <person name="Fujiwara M."/>
            <person name="Mori M."/>
            <person name="Tomita M."/>
            <person name="Arakawa K."/>
        </authorList>
    </citation>
    <scope>NUCLEOTIDE SEQUENCE [LARGE SCALE GENOMIC DNA]</scope>
</reference>
<proteinExistence type="predicted"/>
<accession>A0A4Y2VQP7</accession>
<gene>
    <name evidence="1" type="ORF">AVEN_78629_1</name>
</gene>
<organism evidence="1 2">
    <name type="scientific">Araneus ventricosus</name>
    <name type="common">Orbweaver spider</name>
    <name type="synonym">Epeira ventricosa</name>
    <dbReference type="NCBI Taxonomy" id="182803"/>
    <lineage>
        <taxon>Eukaryota</taxon>
        <taxon>Metazoa</taxon>
        <taxon>Ecdysozoa</taxon>
        <taxon>Arthropoda</taxon>
        <taxon>Chelicerata</taxon>
        <taxon>Arachnida</taxon>
        <taxon>Araneae</taxon>
        <taxon>Araneomorphae</taxon>
        <taxon>Entelegynae</taxon>
        <taxon>Araneoidea</taxon>
        <taxon>Araneidae</taxon>
        <taxon>Araneus</taxon>
    </lineage>
</organism>
<evidence type="ECO:0000313" key="2">
    <source>
        <dbReference type="Proteomes" id="UP000499080"/>
    </source>
</evidence>